<dbReference type="InterPro" id="IPR003607">
    <property type="entry name" value="HD/PDEase_dom"/>
</dbReference>
<dbReference type="Gene3D" id="1.10.3210.10">
    <property type="entry name" value="Hypothetical protein af1432"/>
    <property type="match status" value="2"/>
</dbReference>
<feature type="domain" description="HD-GYP" evidence="1">
    <location>
        <begin position="186"/>
        <end position="387"/>
    </location>
</feature>
<gene>
    <name evidence="2" type="ORF">GBG18_09830</name>
</gene>
<dbReference type="Proteomes" id="UP000461010">
    <property type="component" value="Unassembled WGS sequence"/>
</dbReference>
<dbReference type="PROSITE" id="PS51832">
    <property type="entry name" value="HD_GYP"/>
    <property type="match status" value="1"/>
</dbReference>
<evidence type="ECO:0000313" key="3">
    <source>
        <dbReference type="Proteomes" id="UP000461010"/>
    </source>
</evidence>
<dbReference type="EMBL" id="WFKJ01000029">
    <property type="protein sequence ID" value="KAB7890047.1"/>
    <property type="molecule type" value="Genomic_DNA"/>
</dbReference>
<dbReference type="CDD" id="cd00077">
    <property type="entry name" value="HDc"/>
    <property type="match status" value="1"/>
</dbReference>
<keyword evidence="3" id="KW-1185">Reference proteome</keyword>
<evidence type="ECO:0000259" key="1">
    <source>
        <dbReference type="PROSITE" id="PS51832"/>
    </source>
</evidence>
<proteinExistence type="predicted"/>
<dbReference type="InterPro" id="IPR037522">
    <property type="entry name" value="HD_GYP_dom"/>
</dbReference>
<comment type="caution">
    <text evidence="2">The sequence shown here is derived from an EMBL/GenBank/DDBJ whole genome shotgun (WGS) entry which is preliminary data.</text>
</comment>
<protein>
    <submittedName>
        <fullName evidence="2">Phosphohydrolase</fullName>
    </submittedName>
</protein>
<organism evidence="2 3">
    <name type="scientific">Poseidonibacter ostreae</name>
    <dbReference type="NCBI Taxonomy" id="2654171"/>
    <lineage>
        <taxon>Bacteria</taxon>
        <taxon>Pseudomonadati</taxon>
        <taxon>Campylobacterota</taxon>
        <taxon>Epsilonproteobacteria</taxon>
        <taxon>Campylobacterales</taxon>
        <taxon>Arcobacteraceae</taxon>
        <taxon>Poseidonibacter</taxon>
    </lineage>
</organism>
<sequence length="387" mass="44900">MDKKKQLIFNLNNFLLSTSHTLDFVESQYNNTTPNHSKRIAFLSLKIGQKLNLNDKEMFDLCAYSLCHDIALNEAKIKNEEYSILSEIKIKDFPFLSNNNDVLKYQNENINGSGIFGLKDDDIPLFSKILNFSHTLDVNFDLSKKDIQNRKDIIAFVKSNTNTLFDKDIVNIFLDISTKLEFWIDIQNENDILQFIFNNLHDFTTALDFEEILNITQSFLDILEKDSKLISNCEKMCEFYEFEHKDKYTFLISASMSKIGKLLIPLNILQKEEELTKNEQEEIKAYPYYNKKILSNIMGFNDIALLSCKIQELLDANGYPYSLSAKDMSLKDRLIASVNIYTSLTQDNSYRKAYSKDEAIDIMLQMAKDKKLDISIVNDINKILVKD</sequence>
<dbReference type="RefSeq" id="WP_152190663.1">
    <property type="nucleotide sequence ID" value="NZ_WFKI01000012.1"/>
</dbReference>
<evidence type="ECO:0000313" key="2">
    <source>
        <dbReference type="EMBL" id="KAB7890047.1"/>
    </source>
</evidence>
<dbReference type="PANTHER" id="PTHR43155">
    <property type="entry name" value="CYCLIC DI-GMP PHOSPHODIESTERASE PA4108-RELATED"/>
    <property type="match status" value="1"/>
</dbReference>
<dbReference type="Pfam" id="PF13487">
    <property type="entry name" value="HD_5"/>
    <property type="match status" value="1"/>
</dbReference>
<dbReference type="PANTHER" id="PTHR43155:SF1">
    <property type="entry name" value="3'3'-CGAMP-SPECIFIC PHOSPHODIESTERASE 1"/>
    <property type="match status" value="1"/>
</dbReference>
<accession>A0ABQ6VLP9</accession>
<dbReference type="SUPFAM" id="SSF109604">
    <property type="entry name" value="HD-domain/PDEase-like"/>
    <property type="match status" value="2"/>
</dbReference>
<name>A0ABQ6VLP9_9BACT</name>
<reference evidence="2 3" key="1">
    <citation type="submission" date="2019-10" db="EMBL/GenBank/DDBJ databases">
        <title>Poseidonibacter ostreae sp. nov., isolated from the gut of the Ostrea denselamellosa.</title>
        <authorList>
            <person name="Choi A."/>
        </authorList>
    </citation>
    <scope>NUCLEOTIDE SEQUENCE [LARGE SCALE GENOMIC DNA]</scope>
    <source>
        <strain evidence="2 3">SJOD-M-5</strain>
    </source>
</reference>